<dbReference type="PROSITE" id="PS50887">
    <property type="entry name" value="GGDEF"/>
    <property type="match status" value="1"/>
</dbReference>
<name>A0A9X8HL76_PSEPU</name>
<keyword evidence="4" id="KW-0812">Transmembrane</keyword>
<feature type="domain" description="GGDEF" evidence="5">
    <location>
        <begin position="255"/>
        <end position="387"/>
    </location>
</feature>
<protein>
    <recommendedName>
        <fullName evidence="3">diguanylate cyclase</fullName>
        <ecNumber evidence="3">2.7.7.65</ecNumber>
    </recommendedName>
</protein>
<dbReference type="GO" id="GO:0052621">
    <property type="term" value="F:diguanylate cyclase activity"/>
    <property type="evidence" value="ECO:0007669"/>
    <property type="project" value="UniProtKB-EC"/>
</dbReference>
<dbReference type="GO" id="GO:1902201">
    <property type="term" value="P:negative regulation of bacterial-type flagellum-dependent cell motility"/>
    <property type="evidence" value="ECO:0007669"/>
    <property type="project" value="TreeGrafter"/>
</dbReference>
<evidence type="ECO:0000313" key="7">
    <source>
        <dbReference type="Proteomes" id="UP000269115"/>
    </source>
</evidence>
<comment type="subcellular location">
    <subcellularLocation>
        <location evidence="2">Cell inner membrane</location>
    </subcellularLocation>
</comment>
<evidence type="ECO:0000256" key="3">
    <source>
        <dbReference type="ARBA" id="ARBA00012528"/>
    </source>
</evidence>
<dbReference type="Proteomes" id="UP000269115">
    <property type="component" value="Unassembled WGS sequence"/>
</dbReference>
<dbReference type="AlphaFoldDB" id="A0A9X8HL76"/>
<dbReference type="CDD" id="cd01949">
    <property type="entry name" value="GGDEF"/>
    <property type="match status" value="1"/>
</dbReference>
<feature type="transmembrane region" description="Helical" evidence="4">
    <location>
        <begin position="57"/>
        <end position="76"/>
    </location>
</feature>
<dbReference type="InterPro" id="IPR007894">
    <property type="entry name" value="MASE2"/>
</dbReference>
<dbReference type="InterPro" id="IPR000160">
    <property type="entry name" value="GGDEF_dom"/>
</dbReference>
<reference evidence="6 7" key="1">
    <citation type="submission" date="2018-11" db="EMBL/GenBank/DDBJ databases">
        <title>Genomic analyses of the natural microbiome of Caenorhabditis elegans.</title>
        <authorList>
            <person name="Samuel B."/>
        </authorList>
    </citation>
    <scope>NUCLEOTIDE SEQUENCE [LARGE SCALE GENOMIC DNA]</scope>
    <source>
        <strain evidence="6 7">BIGb0473</strain>
    </source>
</reference>
<dbReference type="InterPro" id="IPR050469">
    <property type="entry name" value="Diguanylate_Cyclase"/>
</dbReference>
<feature type="transmembrane region" description="Helical" evidence="4">
    <location>
        <begin position="121"/>
        <end position="145"/>
    </location>
</feature>
<organism evidence="6 7">
    <name type="scientific">Pseudomonas putida</name>
    <name type="common">Arthrobacter siderocapsulatus</name>
    <dbReference type="NCBI Taxonomy" id="303"/>
    <lineage>
        <taxon>Bacteria</taxon>
        <taxon>Pseudomonadati</taxon>
        <taxon>Pseudomonadota</taxon>
        <taxon>Gammaproteobacteria</taxon>
        <taxon>Pseudomonadales</taxon>
        <taxon>Pseudomonadaceae</taxon>
        <taxon>Pseudomonas</taxon>
    </lineage>
</organism>
<dbReference type="InterPro" id="IPR043128">
    <property type="entry name" value="Rev_trsase/Diguanyl_cyclase"/>
</dbReference>
<dbReference type="NCBIfam" id="TIGR00254">
    <property type="entry name" value="GGDEF"/>
    <property type="match status" value="1"/>
</dbReference>
<evidence type="ECO:0000256" key="1">
    <source>
        <dbReference type="ARBA" id="ARBA00001946"/>
    </source>
</evidence>
<dbReference type="GO" id="GO:0005886">
    <property type="term" value="C:plasma membrane"/>
    <property type="evidence" value="ECO:0007669"/>
    <property type="project" value="UniProtKB-SubCell"/>
</dbReference>
<evidence type="ECO:0000313" key="6">
    <source>
        <dbReference type="EMBL" id="ROQ51413.1"/>
    </source>
</evidence>
<proteinExistence type="predicted"/>
<evidence type="ECO:0000259" key="5">
    <source>
        <dbReference type="PROSITE" id="PS50887"/>
    </source>
</evidence>
<keyword evidence="4" id="KW-1133">Transmembrane helix</keyword>
<comment type="caution">
    <text evidence="6">The sequence shown here is derived from an EMBL/GenBank/DDBJ whole genome shotgun (WGS) entry which is preliminary data.</text>
</comment>
<dbReference type="SMART" id="SM00267">
    <property type="entry name" value="GGDEF"/>
    <property type="match status" value="1"/>
</dbReference>
<dbReference type="SUPFAM" id="SSF55073">
    <property type="entry name" value="Nucleotide cyclase"/>
    <property type="match status" value="1"/>
</dbReference>
<dbReference type="Gene3D" id="3.30.70.270">
    <property type="match status" value="1"/>
</dbReference>
<comment type="cofactor">
    <cofactor evidence="1">
        <name>Mg(2+)</name>
        <dbReference type="ChEBI" id="CHEBI:18420"/>
    </cofactor>
</comment>
<feature type="transmembrane region" description="Helical" evidence="4">
    <location>
        <begin position="82"/>
        <end position="100"/>
    </location>
</feature>
<dbReference type="InterPro" id="IPR029787">
    <property type="entry name" value="Nucleotide_cyclase"/>
</dbReference>
<gene>
    <name evidence="6" type="ORF">EDF85_1878</name>
</gene>
<dbReference type="Pfam" id="PF05230">
    <property type="entry name" value="MASE2"/>
    <property type="match status" value="1"/>
</dbReference>
<dbReference type="GO" id="GO:0043709">
    <property type="term" value="P:cell adhesion involved in single-species biofilm formation"/>
    <property type="evidence" value="ECO:0007669"/>
    <property type="project" value="TreeGrafter"/>
</dbReference>
<feature type="transmembrane region" description="Helical" evidence="4">
    <location>
        <begin position="189"/>
        <end position="211"/>
    </location>
</feature>
<dbReference type="FunFam" id="3.30.70.270:FF:000001">
    <property type="entry name" value="Diguanylate cyclase domain protein"/>
    <property type="match status" value="1"/>
</dbReference>
<feature type="transmembrane region" description="Helical" evidence="4">
    <location>
        <begin position="157"/>
        <end position="177"/>
    </location>
</feature>
<dbReference type="EMBL" id="RJUR01000012">
    <property type="protein sequence ID" value="ROQ51413.1"/>
    <property type="molecule type" value="Genomic_DNA"/>
</dbReference>
<evidence type="ECO:0000256" key="4">
    <source>
        <dbReference type="SAM" id="Phobius"/>
    </source>
</evidence>
<evidence type="ECO:0000256" key="2">
    <source>
        <dbReference type="ARBA" id="ARBA00004533"/>
    </source>
</evidence>
<dbReference type="Pfam" id="PF00990">
    <property type="entry name" value="GGDEF"/>
    <property type="match status" value="1"/>
</dbReference>
<dbReference type="EC" id="2.7.7.65" evidence="3"/>
<dbReference type="PANTHER" id="PTHR45138:SF24">
    <property type="entry name" value="DIGUANYLATE CYCLASE DGCC-RELATED"/>
    <property type="match status" value="1"/>
</dbReference>
<keyword evidence="4" id="KW-0472">Membrane</keyword>
<sequence>MPIARTNCEMACKAILEQPGFVQQYSRKLCDERRQADRQIMTQISNGKGLSFVRRIYLPRIIGSGIGLFSVLSGVLPLQLPYWVVALLVFNGLGWPHLAYQLGLRSQAPYRAEQRNLMVDSLMGGFWAGTVQFNPLISVTILAMMGMNNVAAGGQRLFVQGLLAMGLGMVAAVALFGPSLQLDVSTLQVYACLPMLTLYPLALGWVCYRLAIKLAEHKRSLSALSRTDSLTGLFNHGSWKDLLQLRFQLCQQAPAQAVIAIIDIDHFKTINDVYGHVVGDCVLRQLSVELKRNLREDDVPGRYGGDEFGVILPGCSLEHASQVMERLRQRVNEYRNEQLPQLRISLSIGLASFQPGFADSMVWLNEADKALYAAKQSGRNKVNVARGEVVPLRLAYPD</sequence>
<accession>A0A9X8HL76</accession>
<dbReference type="PANTHER" id="PTHR45138">
    <property type="entry name" value="REGULATORY COMPONENTS OF SENSORY TRANSDUCTION SYSTEM"/>
    <property type="match status" value="1"/>
</dbReference>